<evidence type="ECO:0000256" key="4">
    <source>
        <dbReference type="PROSITE-ProRule" id="PRU00134"/>
    </source>
</evidence>
<evidence type="ECO:0000256" key="3">
    <source>
        <dbReference type="ARBA" id="ARBA00022833"/>
    </source>
</evidence>
<dbReference type="AlphaFoldDB" id="A0AAD9T0Z1"/>
<dbReference type="Proteomes" id="UP001285354">
    <property type="component" value="Unassembled WGS sequence"/>
</dbReference>
<keyword evidence="1" id="KW-0479">Metal-binding</keyword>
<evidence type="ECO:0000313" key="7">
    <source>
        <dbReference type="Proteomes" id="UP001285354"/>
    </source>
</evidence>
<keyword evidence="3" id="KW-0862">Zinc</keyword>
<dbReference type="SUPFAM" id="SSF144232">
    <property type="entry name" value="HIT/MYND zinc finger-like"/>
    <property type="match status" value="1"/>
</dbReference>
<gene>
    <name evidence="6" type="ORF">QTJ16_003083</name>
</gene>
<dbReference type="GO" id="GO:0008270">
    <property type="term" value="F:zinc ion binding"/>
    <property type="evidence" value="ECO:0007669"/>
    <property type="project" value="UniProtKB-KW"/>
</dbReference>
<dbReference type="EMBL" id="JAUBYV010000004">
    <property type="protein sequence ID" value="KAK2627117.1"/>
    <property type="molecule type" value="Genomic_DNA"/>
</dbReference>
<dbReference type="PROSITE" id="PS01360">
    <property type="entry name" value="ZF_MYND_1"/>
    <property type="match status" value="1"/>
</dbReference>
<organism evidence="6 7">
    <name type="scientific">Diplocarpon rosae</name>
    <dbReference type="NCBI Taxonomy" id="946125"/>
    <lineage>
        <taxon>Eukaryota</taxon>
        <taxon>Fungi</taxon>
        <taxon>Dikarya</taxon>
        <taxon>Ascomycota</taxon>
        <taxon>Pezizomycotina</taxon>
        <taxon>Leotiomycetes</taxon>
        <taxon>Helotiales</taxon>
        <taxon>Drepanopezizaceae</taxon>
        <taxon>Diplocarpon</taxon>
    </lineage>
</organism>
<dbReference type="Pfam" id="PF01753">
    <property type="entry name" value="zf-MYND"/>
    <property type="match status" value="1"/>
</dbReference>
<keyword evidence="2 4" id="KW-0863">Zinc-finger</keyword>
<evidence type="ECO:0000256" key="1">
    <source>
        <dbReference type="ARBA" id="ARBA00022723"/>
    </source>
</evidence>
<keyword evidence="7" id="KW-1185">Reference proteome</keyword>
<evidence type="ECO:0000313" key="6">
    <source>
        <dbReference type="EMBL" id="KAK2627117.1"/>
    </source>
</evidence>
<proteinExistence type="predicted"/>
<dbReference type="Gene3D" id="6.10.140.2220">
    <property type="match status" value="1"/>
</dbReference>
<reference evidence="6" key="1">
    <citation type="submission" date="2023-06" db="EMBL/GenBank/DDBJ databases">
        <title>Draft genome of Marssonina rosae.</title>
        <authorList>
            <person name="Cheng Q."/>
        </authorList>
    </citation>
    <scope>NUCLEOTIDE SEQUENCE</scope>
    <source>
        <strain evidence="6">R4</strain>
    </source>
</reference>
<evidence type="ECO:0000256" key="2">
    <source>
        <dbReference type="ARBA" id="ARBA00022771"/>
    </source>
</evidence>
<evidence type="ECO:0000259" key="5">
    <source>
        <dbReference type="PROSITE" id="PS50865"/>
    </source>
</evidence>
<dbReference type="PROSITE" id="PS50865">
    <property type="entry name" value="ZF_MYND_2"/>
    <property type="match status" value="1"/>
</dbReference>
<sequence length="197" mass="21340">MSAAAPNRARVRGGSSLRGGSSTYSRSYFLLGTIAENMTVSTSPTFILKDRSSTSFALTLKVPADRVQAGVPGGGFDVRAFRKGFTVVVPRAKRSGVKEGKAGFVQTPSGSVQIIPASVEKLLAMSEQAHDRAEAVGPKGWCQGCREVREWEALSRCRGCESVWYCNKECQAQGWSEQGHRSECKVFQAVSQVFPKE</sequence>
<accession>A0AAD9T0Z1</accession>
<comment type="caution">
    <text evidence="6">The sequence shown here is derived from an EMBL/GenBank/DDBJ whole genome shotgun (WGS) entry which is preliminary data.</text>
</comment>
<protein>
    <recommendedName>
        <fullName evidence="5">MYND-type domain-containing protein</fullName>
    </recommendedName>
</protein>
<dbReference type="InterPro" id="IPR002893">
    <property type="entry name" value="Znf_MYND"/>
</dbReference>
<feature type="domain" description="MYND-type" evidence="5">
    <location>
        <begin position="142"/>
        <end position="184"/>
    </location>
</feature>
<name>A0AAD9T0Z1_9HELO</name>